<dbReference type="GO" id="GO:1990904">
    <property type="term" value="C:ribonucleoprotein complex"/>
    <property type="evidence" value="ECO:0007669"/>
    <property type="project" value="UniProtKB-KW"/>
</dbReference>
<accession>K8ELY8</accession>
<protein>
    <recommendedName>
        <fullName evidence="5">50S ribosomal protein L20</fullName>
    </recommendedName>
</protein>
<proteinExistence type="inferred from homology"/>
<dbReference type="EMBL" id="FO082267">
    <property type="protein sequence ID" value="CCO19071.1"/>
    <property type="molecule type" value="Genomic_DNA"/>
</dbReference>
<comment type="function">
    <text evidence="5">Binds directly to 23S ribosomal RNA and is necessary for the in vitro assembly process of the 50S ribosomal subunit. It is not involved in the protein synthesizing functions of that subunit.</text>
</comment>
<evidence type="ECO:0000256" key="4">
    <source>
        <dbReference type="RuleBase" id="RU000561"/>
    </source>
</evidence>
<dbReference type="NCBIfam" id="TIGR01032">
    <property type="entry name" value="rplT_bact"/>
    <property type="match status" value="1"/>
</dbReference>
<dbReference type="HAMAP" id="MF_00382">
    <property type="entry name" value="Ribosomal_bL20"/>
    <property type="match status" value="1"/>
</dbReference>
<dbReference type="OrthoDB" id="10251781at2759"/>
<dbReference type="GO" id="GO:0019843">
    <property type="term" value="F:rRNA binding"/>
    <property type="evidence" value="ECO:0007669"/>
    <property type="project" value="UniProtKB-KW"/>
</dbReference>
<dbReference type="SUPFAM" id="SSF74731">
    <property type="entry name" value="Ribosomal protein L20"/>
    <property type="match status" value="1"/>
</dbReference>
<sequence>MTRKEKIFALAKGFRGRAKNCFRVANQRVEKALQYQYRDRRTKKREARKDWIVRINAASREHGVKYAEFMRGIGVDNVCLDRKILAELAVNEPKSFRALCERVKKMRAAPEPLPKIELIEEEL</sequence>
<organism evidence="6 7">
    <name type="scientific">Bathycoccus prasinos</name>
    <dbReference type="NCBI Taxonomy" id="41875"/>
    <lineage>
        <taxon>Eukaryota</taxon>
        <taxon>Viridiplantae</taxon>
        <taxon>Chlorophyta</taxon>
        <taxon>Mamiellophyceae</taxon>
        <taxon>Mamiellales</taxon>
        <taxon>Bathycoccaceae</taxon>
        <taxon>Bathycoccus</taxon>
    </lineage>
</organism>
<keyword evidence="2 4" id="KW-0689">Ribosomal protein</keyword>
<keyword evidence="7" id="KW-1185">Reference proteome</keyword>
<dbReference type="GeneID" id="19012645"/>
<keyword evidence="5" id="KW-0699">rRNA-binding</keyword>
<dbReference type="InterPro" id="IPR035566">
    <property type="entry name" value="Ribosomal_protein_bL20_C"/>
</dbReference>
<keyword evidence="5" id="KW-0694">RNA-binding</keyword>
<dbReference type="CDD" id="cd07026">
    <property type="entry name" value="Ribosomal_L20"/>
    <property type="match status" value="1"/>
</dbReference>
<comment type="similarity">
    <text evidence="1 4">Belongs to the bacterial ribosomal protein bL20 family.</text>
</comment>
<dbReference type="RefSeq" id="XP_007509956.1">
    <property type="nucleotide sequence ID" value="XM_007509894.1"/>
</dbReference>
<evidence type="ECO:0000256" key="5">
    <source>
        <dbReference type="RuleBase" id="RU004311"/>
    </source>
</evidence>
<dbReference type="Pfam" id="PF00453">
    <property type="entry name" value="Ribosomal_L20"/>
    <property type="match status" value="1"/>
</dbReference>
<dbReference type="PANTHER" id="PTHR10986">
    <property type="entry name" value="39S RIBOSOMAL PROTEIN L20"/>
    <property type="match status" value="1"/>
</dbReference>
<dbReference type="Gene3D" id="6.10.160.10">
    <property type="match status" value="1"/>
</dbReference>
<dbReference type="PRINTS" id="PR00062">
    <property type="entry name" value="RIBOSOMALL20"/>
</dbReference>
<dbReference type="Proteomes" id="UP000198341">
    <property type="component" value="Chromosome 12"/>
</dbReference>
<dbReference type="KEGG" id="bpg:Bathy12g01440"/>
<dbReference type="FunFam" id="1.10.1900.20:FF:000001">
    <property type="entry name" value="50S ribosomal protein L20"/>
    <property type="match status" value="1"/>
</dbReference>
<dbReference type="GO" id="GO:0006412">
    <property type="term" value="P:translation"/>
    <property type="evidence" value="ECO:0007669"/>
    <property type="project" value="InterPro"/>
</dbReference>
<evidence type="ECO:0000313" key="7">
    <source>
        <dbReference type="Proteomes" id="UP000198341"/>
    </source>
</evidence>
<gene>
    <name evidence="6" type="ordered locus">Bathy12g01440</name>
</gene>
<dbReference type="InterPro" id="IPR005813">
    <property type="entry name" value="Ribosomal_bL20"/>
</dbReference>
<dbReference type="STRING" id="41875.K8ELY8"/>
<evidence type="ECO:0000256" key="1">
    <source>
        <dbReference type="ARBA" id="ARBA00007698"/>
    </source>
</evidence>
<dbReference type="GO" id="GO:0003735">
    <property type="term" value="F:structural constituent of ribosome"/>
    <property type="evidence" value="ECO:0007669"/>
    <property type="project" value="InterPro"/>
</dbReference>
<reference evidence="6 7" key="1">
    <citation type="submission" date="2011-10" db="EMBL/GenBank/DDBJ databases">
        <authorList>
            <person name="Genoscope - CEA"/>
        </authorList>
    </citation>
    <scope>NUCLEOTIDE SEQUENCE [LARGE SCALE GENOMIC DNA]</scope>
    <source>
        <strain evidence="6 7">RCC 1105</strain>
    </source>
</reference>
<keyword evidence="3 4" id="KW-0687">Ribonucleoprotein</keyword>
<name>K8ELY8_9CHLO</name>
<evidence type="ECO:0000313" key="6">
    <source>
        <dbReference type="EMBL" id="CCO19071.1"/>
    </source>
</evidence>
<dbReference type="GO" id="GO:0005840">
    <property type="term" value="C:ribosome"/>
    <property type="evidence" value="ECO:0007669"/>
    <property type="project" value="UniProtKB-KW"/>
</dbReference>
<evidence type="ECO:0000256" key="2">
    <source>
        <dbReference type="ARBA" id="ARBA00022980"/>
    </source>
</evidence>
<evidence type="ECO:0000256" key="3">
    <source>
        <dbReference type="ARBA" id="ARBA00023274"/>
    </source>
</evidence>
<dbReference type="Gene3D" id="1.10.1900.20">
    <property type="entry name" value="Ribosomal protein L20"/>
    <property type="match status" value="1"/>
</dbReference>
<dbReference type="AlphaFoldDB" id="K8ELY8"/>
<dbReference type="eggNOG" id="KOG4707">
    <property type="taxonomic scope" value="Eukaryota"/>
</dbReference>